<evidence type="ECO:0000313" key="1">
    <source>
        <dbReference type="EMBL" id="KAA9023894.1"/>
    </source>
</evidence>
<organism evidence="1 2">
    <name type="scientific">Niallia endozanthoxylica</name>
    <dbReference type="NCBI Taxonomy" id="2036016"/>
    <lineage>
        <taxon>Bacteria</taxon>
        <taxon>Bacillati</taxon>
        <taxon>Bacillota</taxon>
        <taxon>Bacilli</taxon>
        <taxon>Bacillales</taxon>
        <taxon>Bacillaceae</taxon>
        <taxon>Niallia</taxon>
    </lineage>
</organism>
<accession>A0A5J5HRF8</accession>
<dbReference type="Proteomes" id="UP000326671">
    <property type="component" value="Unassembled WGS sequence"/>
</dbReference>
<sequence>MKYEFHMFSLESWLKENKQQKLTFKDTHVTTDYVGKLEQLENEFTQLPMEEFDQWVESKTRKLKRYIPYLYKNDLDEQQKAKLLHFIHHQVQNDHRYFRVVVDVLYQTLDHDHLWPLVKKAYHFNEVQVSRRMEEEQAEKWQAFTREEDPILFLAKEAANSELGFIEELKTFFLTENLPSYKAVFLEGLKRADEAFYIREKALFKRFFASSSATEQQQMAEALIQRCKLNHVKPLGLLVYEKLKIYRRKPMLWKHVGEEEKKRFAKWALTLEIKEFFNQVNKNHERFQYWKKFIVKLEDAVVIDKKKTLILYFEDVVIMEVLATGAVYVYETSVFNHYFQPKVDKLLADREKPRAALAKEPDLSREDVRNQALVYKNGRLTHRGGWQFDFDHWLKSHLGWEVKTDVLQKEADRDEGYYDAYE</sequence>
<proteinExistence type="predicted"/>
<name>A0A5J5HRF8_9BACI</name>
<reference evidence="1 2" key="1">
    <citation type="submission" date="2019-09" db="EMBL/GenBank/DDBJ databases">
        <title>Whole genome sequences of isolates from the Mars Exploration Rovers.</title>
        <authorList>
            <person name="Seuylemezian A."/>
            <person name="Vaishampayan P."/>
        </authorList>
    </citation>
    <scope>NUCLEOTIDE SEQUENCE [LARGE SCALE GENOMIC DNA]</scope>
    <source>
        <strain evidence="1 2">MER_TA_151</strain>
    </source>
</reference>
<dbReference type="OrthoDB" id="2447593at2"/>
<keyword evidence="2" id="KW-1185">Reference proteome</keyword>
<comment type="caution">
    <text evidence="1">The sequence shown here is derived from an EMBL/GenBank/DDBJ whole genome shotgun (WGS) entry which is preliminary data.</text>
</comment>
<dbReference type="EMBL" id="VYKL01000018">
    <property type="protein sequence ID" value="KAA9023894.1"/>
    <property type="molecule type" value="Genomic_DNA"/>
</dbReference>
<protein>
    <recommendedName>
        <fullName evidence="3">Zorya protein ZorC EH domain-containing protein</fullName>
    </recommendedName>
</protein>
<dbReference type="AlphaFoldDB" id="A0A5J5HRF8"/>
<evidence type="ECO:0008006" key="3">
    <source>
        <dbReference type="Google" id="ProtNLM"/>
    </source>
</evidence>
<gene>
    <name evidence="1" type="ORF">F4V44_12210</name>
</gene>
<evidence type="ECO:0000313" key="2">
    <source>
        <dbReference type="Proteomes" id="UP000326671"/>
    </source>
</evidence>